<keyword evidence="1" id="KW-0812">Transmembrane</keyword>
<protein>
    <recommendedName>
        <fullName evidence="4">DUF4383 domain-containing protein</fullName>
    </recommendedName>
</protein>
<evidence type="ECO:0000313" key="2">
    <source>
        <dbReference type="EMBL" id="MBB4909659.1"/>
    </source>
</evidence>
<keyword evidence="3" id="KW-1185">Reference proteome</keyword>
<gene>
    <name evidence="2" type="ORF">FHR82_005917</name>
</gene>
<dbReference type="Pfam" id="PF14325">
    <property type="entry name" value="DUF4383"/>
    <property type="match status" value="1"/>
</dbReference>
<evidence type="ECO:0000313" key="3">
    <source>
        <dbReference type="Proteomes" id="UP000520767"/>
    </source>
</evidence>
<accession>A0A7W7VGZ9</accession>
<feature type="transmembrane region" description="Helical" evidence="1">
    <location>
        <begin position="112"/>
        <end position="131"/>
    </location>
</feature>
<keyword evidence="1" id="KW-0472">Membrane</keyword>
<reference evidence="2 3" key="1">
    <citation type="submission" date="2020-08" db="EMBL/GenBank/DDBJ databases">
        <title>Genomic Encyclopedia of Type Strains, Phase III (KMG-III): the genomes of soil and plant-associated and newly described type strains.</title>
        <authorList>
            <person name="Whitman W."/>
        </authorList>
    </citation>
    <scope>NUCLEOTIDE SEQUENCE [LARGE SCALE GENOMIC DNA]</scope>
    <source>
        <strain evidence="2 3">CECT 8960</strain>
    </source>
</reference>
<evidence type="ECO:0008006" key="4">
    <source>
        <dbReference type="Google" id="ProtNLM"/>
    </source>
</evidence>
<keyword evidence="1" id="KW-1133">Transmembrane helix</keyword>
<sequence length="136" mass="13913">MTATMAKSARSARVAVLVLGVVYLALAVTGILVVGWGAIHEADPALLLGVFGVSRLLDIAHAVLGVVAVLAAVRGAASLFAAIGTVVFTAMAAYGVIAGVIGDVGDPLHMTWWNVGLYVLSALTCALVYALRLRAR</sequence>
<dbReference type="AlphaFoldDB" id="A0A7W7VGZ9"/>
<proteinExistence type="predicted"/>
<name>A0A7W7VGZ9_9PSEU</name>
<dbReference type="EMBL" id="JACHJQ010000006">
    <property type="protein sequence ID" value="MBB4909659.1"/>
    <property type="molecule type" value="Genomic_DNA"/>
</dbReference>
<feature type="transmembrane region" description="Helical" evidence="1">
    <location>
        <begin position="79"/>
        <end position="100"/>
    </location>
</feature>
<dbReference type="Proteomes" id="UP000520767">
    <property type="component" value="Unassembled WGS sequence"/>
</dbReference>
<feature type="transmembrane region" description="Helical" evidence="1">
    <location>
        <begin position="45"/>
        <end position="72"/>
    </location>
</feature>
<dbReference type="RefSeq" id="WP_184813734.1">
    <property type="nucleotide sequence ID" value="NZ_JACHJQ010000006.1"/>
</dbReference>
<evidence type="ECO:0000256" key="1">
    <source>
        <dbReference type="SAM" id="Phobius"/>
    </source>
</evidence>
<feature type="transmembrane region" description="Helical" evidence="1">
    <location>
        <begin position="12"/>
        <end position="39"/>
    </location>
</feature>
<organism evidence="2 3">
    <name type="scientific">Actinophytocola algeriensis</name>
    <dbReference type="NCBI Taxonomy" id="1768010"/>
    <lineage>
        <taxon>Bacteria</taxon>
        <taxon>Bacillati</taxon>
        <taxon>Actinomycetota</taxon>
        <taxon>Actinomycetes</taxon>
        <taxon>Pseudonocardiales</taxon>
        <taxon>Pseudonocardiaceae</taxon>
    </lineage>
</organism>
<comment type="caution">
    <text evidence="2">The sequence shown here is derived from an EMBL/GenBank/DDBJ whole genome shotgun (WGS) entry which is preliminary data.</text>
</comment>